<name>A0ACB8TTR6_9APHY</name>
<sequence>MNHAADPHPQQPHGQQLVVWNEATGQFVVWLEEQQYPVQALVAPIDPFPVQAPPAPVEIPQEEYRANGAQTLYIASQAAIEFWVNGHKGIRVTDALDENYVGLDDPNARLLESVRDKVSIRIEVAGYTSFVTQKYVRRTTEGRESISRRRLATKLAEVVKAFVQKNSGVTPQGLNRLQFGPGYIQLEDIYLLEVRHVSKGSLQPILAYIPRYN</sequence>
<evidence type="ECO:0000313" key="1">
    <source>
        <dbReference type="EMBL" id="KAI0085405.1"/>
    </source>
</evidence>
<dbReference type="Proteomes" id="UP001055072">
    <property type="component" value="Unassembled WGS sequence"/>
</dbReference>
<keyword evidence="2" id="KW-1185">Reference proteome</keyword>
<accession>A0ACB8TTR6</accession>
<proteinExistence type="predicted"/>
<dbReference type="EMBL" id="MU274931">
    <property type="protein sequence ID" value="KAI0085405.1"/>
    <property type="molecule type" value="Genomic_DNA"/>
</dbReference>
<reference evidence="1" key="1">
    <citation type="journal article" date="2021" name="Environ. Microbiol.">
        <title>Gene family expansions and transcriptome signatures uncover fungal adaptations to wood decay.</title>
        <authorList>
            <person name="Hage H."/>
            <person name="Miyauchi S."/>
            <person name="Viragh M."/>
            <person name="Drula E."/>
            <person name="Min B."/>
            <person name="Chaduli D."/>
            <person name="Navarro D."/>
            <person name="Favel A."/>
            <person name="Norest M."/>
            <person name="Lesage-Meessen L."/>
            <person name="Balint B."/>
            <person name="Merenyi Z."/>
            <person name="de Eugenio L."/>
            <person name="Morin E."/>
            <person name="Martinez A.T."/>
            <person name="Baldrian P."/>
            <person name="Stursova M."/>
            <person name="Martinez M.J."/>
            <person name="Novotny C."/>
            <person name="Magnuson J.K."/>
            <person name="Spatafora J.W."/>
            <person name="Maurice S."/>
            <person name="Pangilinan J."/>
            <person name="Andreopoulos W."/>
            <person name="LaButti K."/>
            <person name="Hundley H."/>
            <person name="Na H."/>
            <person name="Kuo A."/>
            <person name="Barry K."/>
            <person name="Lipzen A."/>
            <person name="Henrissat B."/>
            <person name="Riley R."/>
            <person name="Ahrendt S."/>
            <person name="Nagy L.G."/>
            <person name="Grigoriev I.V."/>
            <person name="Martin F."/>
            <person name="Rosso M.N."/>
        </authorList>
    </citation>
    <scope>NUCLEOTIDE SEQUENCE</scope>
    <source>
        <strain evidence="1">CBS 384.51</strain>
    </source>
</reference>
<evidence type="ECO:0000313" key="2">
    <source>
        <dbReference type="Proteomes" id="UP001055072"/>
    </source>
</evidence>
<gene>
    <name evidence="1" type="ORF">BDY19DRAFT_445710</name>
</gene>
<organism evidence="1 2">
    <name type="scientific">Irpex rosettiformis</name>
    <dbReference type="NCBI Taxonomy" id="378272"/>
    <lineage>
        <taxon>Eukaryota</taxon>
        <taxon>Fungi</taxon>
        <taxon>Dikarya</taxon>
        <taxon>Basidiomycota</taxon>
        <taxon>Agaricomycotina</taxon>
        <taxon>Agaricomycetes</taxon>
        <taxon>Polyporales</taxon>
        <taxon>Irpicaceae</taxon>
        <taxon>Irpex</taxon>
    </lineage>
</organism>
<protein>
    <submittedName>
        <fullName evidence="1">Uncharacterized protein</fullName>
    </submittedName>
</protein>
<comment type="caution">
    <text evidence="1">The sequence shown here is derived from an EMBL/GenBank/DDBJ whole genome shotgun (WGS) entry which is preliminary data.</text>
</comment>